<evidence type="ECO:0000313" key="12">
    <source>
        <dbReference type="EMBL" id="GAF74877.1"/>
    </source>
</evidence>
<name>X0SG43_9ZZZZ</name>
<evidence type="ECO:0000256" key="10">
    <source>
        <dbReference type="SAM" id="Phobius"/>
    </source>
</evidence>
<feature type="domain" description="Membrane insertase YidC/Oxa/ALB C-terminal" evidence="11">
    <location>
        <begin position="2"/>
        <end position="203"/>
    </location>
</feature>
<dbReference type="GO" id="GO:0005886">
    <property type="term" value="C:plasma membrane"/>
    <property type="evidence" value="ECO:0007669"/>
    <property type="project" value="UniProtKB-SubCell"/>
</dbReference>
<gene>
    <name evidence="12" type="ORF">S01H1_10856</name>
</gene>
<evidence type="ECO:0000256" key="6">
    <source>
        <dbReference type="ARBA" id="ARBA00022989"/>
    </source>
</evidence>
<dbReference type="GO" id="GO:0015031">
    <property type="term" value="P:protein transport"/>
    <property type="evidence" value="ECO:0007669"/>
    <property type="project" value="UniProtKB-KW"/>
</dbReference>
<evidence type="ECO:0000256" key="7">
    <source>
        <dbReference type="ARBA" id="ARBA00023136"/>
    </source>
</evidence>
<feature type="region of interest" description="Disordered" evidence="9">
    <location>
        <begin position="217"/>
        <end position="245"/>
    </location>
</feature>
<evidence type="ECO:0000256" key="3">
    <source>
        <dbReference type="ARBA" id="ARBA00022475"/>
    </source>
</evidence>
<feature type="compositionally biased region" description="Basic residues" evidence="9">
    <location>
        <begin position="235"/>
        <end position="245"/>
    </location>
</feature>
<dbReference type="EMBL" id="BARS01005536">
    <property type="protein sequence ID" value="GAF74877.1"/>
    <property type="molecule type" value="Genomic_DNA"/>
</dbReference>
<dbReference type="CDD" id="cd20070">
    <property type="entry name" value="5TM_YidC_Alb3"/>
    <property type="match status" value="1"/>
</dbReference>
<evidence type="ECO:0000256" key="2">
    <source>
        <dbReference type="ARBA" id="ARBA00022448"/>
    </source>
</evidence>
<comment type="caution">
    <text evidence="12">The sequence shown here is derived from an EMBL/GenBank/DDBJ whole genome shotgun (WGS) entry which is preliminary data.</text>
</comment>
<keyword evidence="3" id="KW-1003">Cell membrane</keyword>
<dbReference type="PANTHER" id="PTHR12428">
    <property type="entry name" value="OXA1"/>
    <property type="match status" value="1"/>
</dbReference>
<evidence type="ECO:0000256" key="8">
    <source>
        <dbReference type="ARBA" id="ARBA00023186"/>
    </source>
</evidence>
<dbReference type="GO" id="GO:0032977">
    <property type="term" value="F:membrane insertase activity"/>
    <property type="evidence" value="ECO:0007669"/>
    <property type="project" value="InterPro"/>
</dbReference>
<keyword evidence="4 10" id="KW-0812">Transmembrane</keyword>
<feature type="transmembrane region" description="Helical" evidence="10">
    <location>
        <begin position="174"/>
        <end position="203"/>
    </location>
</feature>
<organism evidence="12">
    <name type="scientific">marine sediment metagenome</name>
    <dbReference type="NCBI Taxonomy" id="412755"/>
    <lineage>
        <taxon>unclassified sequences</taxon>
        <taxon>metagenomes</taxon>
        <taxon>ecological metagenomes</taxon>
    </lineage>
</organism>
<keyword evidence="7 10" id="KW-0472">Membrane</keyword>
<keyword evidence="8" id="KW-0143">Chaperone</keyword>
<dbReference type="GO" id="GO:0051205">
    <property type="term" value="P:protein insertion into membrane"/>
    <property type="evidence" value="ECO:0007669"/>
    <property type="project" value="TreeGrafter"/>
</dbReference>
<dbReference type="AlphaFoldDB" id="X0SG43"/>
<dbReference type="PANTHER" id="PTHR12428:SF65">
    <property type="entry name" value="CYTOCHROME C OXIDASE ASSEMBLY PROTEIN COX18, MITOCHONDRIAL"/>
    <property type="match status" value="1"/>
</dbReference>
<dbReference type="InterPro" id="IPR047196">
    <property type="entry name" value="YidC_ALB_C"/>
</dbReference>
<keyword evidence="5" id="KW-0653">Protein transport</keyword>
<comment type="subcellular location">
    <subcellularLocation>
        <location evidence="1">Cell membrane</location>
        <topology evidence="1">Multi-pass membrane protein</topology>
    </subcellularLocation>
</comment>
<evidence type="ECO:0000256" key="4">
    <source>
        <dbReference type="ARBA" id="ARBA00022692"/>
    </source>
</evidence>
<dbReference type="NCBIfam" id="TIGR03592">
    <property type="entry name" value="yidC_oxa1_cterm"/>
    <property type="match status" value="1"/>
</dbReference>
<feature type="transmembrane region" description="Helical" evidence="10">
    <location>
        <begin position="59"/>
        <end position="81"/>
    </location>
</feature>
<dbReference type="InterPro" id="IPR028055">
    <property type="entry name" value="YidC/Oxa/ALB_C"/>
</dbReference>
<evidence type="ECO:0000256" key="5">
    <source>
        <dbReference type="ARBA" id="ARBA00022927"/>
    </source>
</evidence>
<dbReference type="InterPro" id="IPR001708">
    <property type="entry name" value="YidC/ALB3/OXA1/COX18"/>
</dbReference>
<accession>X0SG43</accession>
<keyword evidence="6 10" id="KW-1133">Transmembrane helix</keyword>
<dbReference type="Pfam" id="PF02096">
    <property type="entry name" value="60KD_IMP"/>
    <property type="match status" value="1"/>
</dbReference>
<proteinExistence type="predicted"/>
<protein>
    <recommendedName>
        <fullName evidence="11">Membrane insertase YidC/Oxa/ALB C-terminal domain-containing protein</fullName>
    </recommendedName>
</protein>
<reference evidence="12" key="1">
    <citation type="journal article" date="2014" name="Front. Microbiol.">
        <title>High frequency of phylogenetically diverse reductive dehalogenase-homologous genes in deep subseafloor sedimentary metagenomes.</title>
        <authorList>
            <person name="Kawai M."/>
            <person name="Futagami T."/>
            <person name="Toyoda A."/>
            <person name="Takaki Y."/>
            <person name="Nishi S."/>
            <person name="Hori S."/>
            <person name="Arai W."/>
            <person name="Tsubouchi T."/>
            <person name="Morono Y."/>
            <person name="Uchiyama I."/>
            <person name="Ito T."/>
            <person name="Fujiyama A."/>
            <person name="Inagaki F."/>
            <person name="Takami H."/>
        </authorList>
    </citation>
    <scope>NUCLEOTIDE SEQUENCE</scope>
    <source>
        <strain evidence="12">Expedition CK06-06</strain>
    </source>
</reference>
<evidence type="ECO:0000259" key="11">
    <source>
        <dbReference type="Pfam" id="PF02096"/>
    </source>
</evidence>
<feature type="non-terminal residue" evidence="12">
    <location>
        <position position="1"/>
    </location>
</feature>
<evidence type="ECO:0000256" key="1">
    <source>
        <dbReference type="ARBA" id="ARBA00004651"/>
    </source>
</evidence>
<feature type="compositionally biased region" description="Low complexity" evidence="9">
    <location>
        <begin position="217"/>
        <end position="229"/>
    </location>
</feature>
<sequence>TRLITLPFTVKQQRSAKAMQLLQPELEKLKKKYGNDKEKMSKAQMELYRQHSINPLGGCLPLLLTMPIMFGLYQAIITALASTPMQLLDFSQRLYPFLPQLAQLIPLNNKWLGISLGQPPGPTQPWYAYLLILLVVATGYWQQKIMSPQTSSAGQGDGGQMAGMSQSMQYTMPIMFGFFALSFAAGLSIYFIISNLIGVLQYWGLGRLGMMGAAAAPAVGKSPEPTVAASPPPPKRARKKRRAKR</sequence>
<keyword evidence="2" id="KW-0813">Transport</keyword>
<evidence type="ECO:0000256" key="9">
    <source>
        <dbReference type="SAM" id="MobiDB-lite"/>
    </source>
</evidence>